<protein>
    <recommendedName>
        <fullName evidence="1">Immune inhibitor A-like metallopeptidase VEG domain-containing protein</fullName>
    </recommendedName>
</protein>
<gene>
    <name evidence="2" type="ORF">D0469_14265</name>
</gene>
<proteinExistence type="predicted"/>
<evidence type="ECO:0000313" key="2">
    <source>
        <dbReference type="EMBL" id="RFU67704.1"/>
    </source>
</evidence>
<evidence type="ECO:0000259" key="1">
    <source>
        <dbReference type="Pfam" id="PF20774"/>
    </source>
</evidence>
<evidence type="ECO:0000313" key="3">
    <source>
        <dbReference type="Proteomes" id="UP000264541"/>
    </source>
</evidence>
<keyword evidence="3" id="KW-1185">Reference proteome</keyword>
<dbReference type="Proteomes" id="UP000264541">
    <property type="component" value="Unassembled WGS sequence"/>
</dbReference>
<name>A0A372LML0_9BACI</name>
<reference evidence="2 3" key="1">
    <citation type="submission" date="2018-08" db="EMBL/GenBank/DDBJ databases">
        <title>Bacillus chawlae sp. nov., Bacillus glennii sp. nov., and Bacillus saganii sp. nov. Isolated from the Vehicle Assembly Building at Kennedy Space Center where the Viking Spacecraft were Assembled.</title>
        <authorList>
            <person name="Seuylemezian A."/>
            <person name="Vaishampayan P."/>
        </authorList>
    </citation>
    <scope>NUCLEOTIDE SEQUENCE [LARGE SCALE GENOMIC DNA]</scope>
    <source>
        <strain evidence="2 3">V47-23a</strain>
    </source>
</reference>
<dbReference type="OrthoDB" id="275270at2"/>
<comment type="caution">
    <text evidence="2">The sequence shown here is derived from an EMBL/GenBank/DDBJ whole genome shotgun (WGS) entry which is preliminary data.</text>
</comment>
<dbReference type="Pfam" id="PF20774">
    <property type="entry name" value="InhA-like_VEG"/>
    <property type="match status" value="1"/>
</dbReference>
<dbReference type="InterPro" id="IPR048665">
    <property type="entry name" value="InhA-like_VEG"/>
</dbReference>
<dbReference type="EMBL" id="QVTE01000040">
    <property type="protein sequence ID" value="RFU67704.1"/>
    <property type="molecule type" value="Genomic_DNA"/>
</dbReference>
<organism evidence="2 3">
    <name type="scientific">Peribacillus saganii</name>
    <dbReference type="NCBI Taxonomy" id="2303992"/>
    <lineage>
        <taxon>Bacteria</taxon>
        <taxon>Bacillati</taxon>
        <taxon>Bacillota</taxon>
        <taxon>Bacilli</taxon>
        <taxon>Bacillales</taxon>
        <taxon>Bacillaceae</taxon>
        <taxon>Peribacillus</taxon>
    </lineage>
</organism>
<accession>A0A372LML0</accession>
<sequence length="55" mass="6414">MQWCRRRCVTTFEDTKSYINISIPDSERKVPNYDLKFQLFGEAKDNSAGAVRLSK</sequence>
<feature type="domain" description="Immune inhibitor A-like metallopeptidase VEG" evidence="1">
    <location>
        <begin position="8"/>
        <end position="51"/>
    </location>
</feature>
<dbReference type="AlphaFoldDB" id="A0A372LML0"/>